<keyword evidence="7" id="KW-0479">Metal-binding</keyword>
<comment type="catalytic activity">
    <reaction evidence="1 7">
        <text>beta-D-fructose 1,6-bisphosphate + H2O = beta-D-fructose 6-phosphate + phosphate</text>
        <dbReference type="Rhea" id="RHEA:11064"/>
        <dbReference type="ChEBI" id="CHEBI:15377"/>
        <dbReference type="ChEBI" id="CHEBI:32966"/>
        <dbReference type="ChEBI" id="CHEBI:43474"/>
        <dbReference type="ChEBI" id="CHEBI:57634"/>
        <dbReference type="EC" id="3.1.3.11"/>
    </reaction>
</comment>
<dbReference type="EC" id="3.1.3.11" evidence="7"/>
<comment type="similarity">
    <text evidence="2 7 8">Belongs to the FBPase class 1 family.</text>
</comment>
<dbReference type="InterPro" id="IPR044015">
    <property type="entry name" value="FBPase_C_dom"/>
</dbReference>
<dbReference type="GO" id="GO:0006094">
    <property type="term" value="P:gluconeogenesis"/>
    <property type="evidence" value="ECO:0007669"/>
    <property type="project" value="UniProtKB-UniRule"/>
</dbReference>
<keyword evidence="3 7" id="KW-0963">Cytoplasm</keyword>
<dbReference type="SUPFAM" id="SSF56655">
    <property type="entry name" value="Carbohydrate phosphatase"/>
    <property type="match status" value="1"/>
</dbReference>
<comment type="caution">
    <text evidence="11">The sequence shown here is derived from an EMBL/GenBank/DDBJ whole genome shotgun (WGS) entry which is preliminary data.</text>
</comment>
<evidence type="ECO:0000313" key="12">
    <source>
        <dbReference type="Proteomes" id="UP000248703"/>
    </source>
</evidence>
<feature type="binding site" evidence="7">
    <location>
        <position position="97"/>
    </location>
    <ligand>
        <name>Mg(2+)</name>
        <dbReference type="ChEBI" id="CHEBI:18420"/>
        <label>2</label>
    </ligand>
</feature>
<dbReference type="GO" id="GO:0000287">
    <property type="term" value="F:magnesium ion binding"/>
    <property type="evidence" value="ECO:0007669"/>
    <property type="project" value="UniProtKB-UniRule"/>
</dbReference>
<dbReference type="RefSeq" id="WP_111660927.1">
    <property type="nucleotide sequence ID" value="NZ_QLLO01000014.1"/>
</dbReference>
<dbReference type="OrthoDB" id="9806756at2"/>
<comment type="pathway">
    <text evidence="6">Carbohydrate biosynthesis.</text>
</comment>
<dbReference type="GO" id="GO:0006000">
    <property type="term" value="P:fructose metabolic process"/>
    <property type="evidence" value="ECO:0007669"/>
    <property type="project" value="TreeGrafter"/>
</dbReference>
<dbReference type="InterPro" id="IPR028343">
    <property type="entry name" value="FBPtase"/>
</dbReference>
<feature type="binding site" evidence="7">
    <location>
        <position position="94"/>
    </location>
    <ligand>
        <name>Mg(2+)</name>
        <dbReference type="ChEBI" id="CHEBI:18420"/>
        <label>1</label>
    </ligand>
</feature>
<feature type="binding site" evidence="7">
    <location>
        <position position="251"/>
    </location>
    <ligand>
        <name>Mg(2+)</name>
        <dbReference type="ChEBI" id="CHEBI:18420"/>
        <label>2</label>
    </ligand>
</feature>
<feature type="binding site" evidence="7">
    <location>
        <position position="76"/>
    </location>
    <ligand>
        <name>Mg(2+)</name>
        <dbReference type="ChEBI" id="CHEBI:18420"/>
        <label>1</label>
    </ligand>
</feature>
<evidence type="ECO:0000256" key="8">
    <source>
        <dbReference type="RuleBase" id="RU000508"/>
    </source>
</evidence>
<evidence type="ECO:0000256" key="2">
    <source>
        <dbReference type="ARBA" id="ARBA00010941"/>
    </source>
</evidence>
<comment type="subunit">
    <text evidence="7">Homotetramer.</text>
</comment>
<organism evidence="11 12">
    <name type="scientific">Olleya aquimaris</name>
    <dbReference type="NCBI Taxonomy" id="639310"/>
    <lineage>
        <taxon>Bacteria</taxon>
        <taxon>Pseudomonadati</taxon>
        <taxon>Bacteroidota</taxon>
        <taxon>Flavobacteriia</taxon>
        <taxon>Flavobacteriales</taxon>
        <taxon>Flavobacteriaceae</taxon>
    </lineage>
</organism>
<dbReference type="AlphaFoldDB" id="A0A327R4R3"/>
<dbReference type="PIRSF" id="PIRSF000904">
    <property type="entry name" value="FBPtase_SBPase"/>
    <property type="match status" value="1"/>
</dbReference>
<evidence type="ECO:0000256" key="4">
    <source>
        <dbReference type="ARBA" id="ARBA00022801"/>
    </source>
</evidence>
<name>A0A327R4R3_9FLAO</name>
<dbReference type="GO" id="GO:0030388">
    <property type="term" value="P:fructose 1,6-bisphosphate metabolic process"/>
    <property type="evidence" value="ECO:0007669"/>
    <property type="project" value="TreeGrafter"/>
</dbReference>
<dbReference type="InterPro" id="IPR033391">
    <property type="entry name" value="FBPase_N"/>
</dbReference>
<keyword evidence="7" id="KW-0460">Magnesium</keyword>
<dbReference type="GO" id="GO:0006002">
    <property type="term" value="P:fructose 6-phosphate metabolic process"/>
    <property type="evidence" value="ECO:0007669"/>
    <property type="project" value="TreeGrafter"/>
</dbReference>
<dbReference type="Pfam" id="PF00316">
    <property type="entry name" value="FBPase"/>
    <property type="match status" value="1"/>
</dbReference>
<evidence type="ECO:0000256" key="6">
    <source>
        <dbReference type="ARBA" id="ARBA00024331"/>
    </source>
</evidence>
<dbReference type="Proteomes" id="UP000248703">
    <property type="component" value="Unassembled WGS sequence"/>
</dbReference>
<feature type="domain" description="Fructose-1-6-bisphosphatase class I N-terminal" evidence="9">
    <location>
        <begin position="40"/>
        <end position="150"/>
    </location>
</feature>
<dbReference type="PRINTS" id="PR00115">
    <property type="entry name" value="F16BPHPHTASE"/>
</dbReference>
<feature type="domain" description="Fructose-1-6-bisphosphatase class 1 C-terminal" evidence="10">
    <location>
        <begin position="173"/>
        <end position="301"/>
    </location>
</feature>
<feature type="binding site" evidence="7">
    <location>
        <position position="96"/>
    </location>
    <ligand>
        <name>Mg(2+)</name>
        <dbReference type="ChEBI" id="CHEBI:18420"/>
        <label>1</label>
    </ligand>
</feature>
<comment type="caution">
    <text evidence="7">Lacks conserved residue(s) required for the propagation of feature annotation.</text>
</comment>
<evidence type="ECO:0000313" key="11">
    <source>
        <dbReference type="EMBL" id="RAJ11760.1"/>
    </source>
</evidence>
<dbReference type="GO" id="GO:0005986">
    <property type="term" value="P:sucrose biosynthetic process"/>
    <property type="evidence" value="ECO:0007669"/>
    <property type="project" value="TreeGrafter"/>
</dbReference>
<accession>A0A327R4R3</accession>
<dbReference type="Pfam" id="PF18913">
    <property type="entry name" value="FBPase_C"/>
    <property type="match status" value="1"/>
</dbReference>
<dbReference type="HAMAP" id="MF_01855">
    <property type="entry name" value="FBPase_class1"/>
    <property type="match status" value="1"/>
</dbReference>
<dbReference type="EMBL" id="QLLO01000014">
    <property type="protein sequence ID" value="RAJ11760.1"/>
    <property type="molecule type" value="Genomic_DNA"/>
</dbReference>
<dbReference type="GO" id="GO:0042132">
    <property type="term" value="F:fructose 1,6-bisphosphate 1-phosphatase activity"/>
    <property type="evidence" value="ECO:0007669"/>
    <property type="project" value="UniProtKB-UniRule"/>
</dbReference>
<dbReference type="PANTHER" id="PTHR11556:SF35">
    <property type="entry name" value="SEDOHEPTULOSE-1,7-BISPHOSPHATASE, CHLOROPLASTIC"/>
    <property type="match status" value="1"/>
</dbReference>
<dbReference type="InterPro" id="IPR000146">
    <property type="entry name" value="FBPase_class-1"/>
</dbReference>
<sequence>MDLYKKYQNTEILEIFKSLLKSSETIYKELKSGAGLEFLNTTNETDDEQIGLDVFADECFQENADKDTNIKYILSEERPDFVQYGDGRYSLTLDPLDGSKSAIVGIPSGAIFGVFDEANNISDFCGKNIVSGGFFVFGINLEVYFAINNEAYKGVFNNENSSWNFVSLDKLPKYKMFAINASNKIKWDNWLQDFYDDLMNVEDENGKTYNIRWYASMVSEVKRLIIQGGLFAYPNDSRKGYSNGHLRLVYEAIPMAYLLKSIGGSSSNGKKSILDVDVIELHQKTPVFLGDKELIQRIENLNK</sequence>
<gene>
    <name evidence="7" type="primary">fbp</name>
    <name evidence="11" type="ORF">LY08_02690</name>
</gene>
<evidence type="ECO:0000256" key="7">
    <source>
        <dbReference type="HAMAP-Rule" id="MF_01855"/>
    </source>
</evidence>
<protein>
    <recommendedName>
        <fullName evidence="7">Fructose-1,6-bisphosphatase class 1</fullName>
        <shortName evidence="7">FBPase class 1</shortName>
        <ecNumber evidence="7">3.1.3.11</ecNumber>
    </recommendedName>
    <alternativeName>
        <fullName evidence="7">D-fructose-1,6-bisphosphate 1-phosphohydrolase class 1</fullName>
    </alternativeName>
</protein>
<dbReference type="Gene3D" id="3.40.190.80">
    <property type="match status" value="1"/>
</dbReference>
<evidence type="ECO:0000256" key="1">
    <source>
        <dbReference type="ARBA" id="ARBA00001273"/>
    </source>
</evidence>
<evidence type="ECO:0000259" key="9">
    <source>
        <dbReference type="Pfam" id="PF00316"/>
    </source>
</evidence>
<proteinExistence type="inferred from homology"/>
<feature type="binding site" evidence="7">
    <location>
        <position position="180"/>
    </location>
    <ligand>
        <name>substrate</name>
    </ligand>
</feature>
<dbReference type="GO" id="GO:0005829">
    <property type="term" value="C:cytosol"/>
    <property type="evidence" value="ECO:0007669"/>
    <property type="project" value="TreeGrafter"/>
</dbReference>
<dbReference type="PANTHER" id="PTHR11556">
    <property type="entry name" value="FRUCTOSE-1,6-BISPHOSPHATASE-RELATED"/>
    <property type="match status" value="1"/>
</dbReference>
<keyword evidence="5 7" id="KW-0119">Carbohydrate metabolism</keyword>
<reference evidence="11 12" key="1">
    <citation type="submission" date="2018-06" db="EMBL/GenBank/DDBJ databases">
        <title>Genomic Encyclopedia of Archaeal and Bacterial Type Strains, Phase II (KMG-II): from individual species to whole genera.</title>
        <authorList>
            <person name="Goeker M."/>
        </authorList>
    </citation>
    <scope>NUCLEOTIDE SEQUENCE [LARGE SCALE GENOMIC DNA]</scope>
    <source>
        <strain evidence="11 12">DSM 24464</strain>
    </source>
</reference>
<evidence type="ECO:0000256" key="5">
    <source>
        <dbReference type="ARBA" id="ARBA00023277"/>
    </source>
</evidence>
<keyword evidence="4 7" id="KW-0378">Hydrolase</keyword>
<evidence type="ECO:0000256" key="3">
    <source>
        <dbReference type="ARBA" id="ARBA00022490"/>
    </source>
</evidence>
<dbReference type="Gene3D" id="3.30.540.10">
    <property type="entry name" value="Fructose-1,6-Bisphosphatase, subunit A, domain 1"/>
    <property type="match status" value="1"/>
</dbReference>
<comment type="cofactor">
    <cofactor evidence="7">
        <name>Mg(2+)</name>
        <dbReference type="ChEBI" id="CHEBI:18420"/>
    </cofactor>
    <text evidence="7">Binds 2 magnesium ions per subunit.</text>
</comment>
<feature type="binding site" evidence="7">
    <location>
        <position position="94"/>
    </location>
    <ligand>
        <name>Mg(2+)</name>
        <dbReference type="ChEBI" id="CHEBI:18420"/>
        <label>2</label>
    </ligand>
</feature>
<keyword evidence="12" id="KW-1185">Reference proteome</keyword>
<evidence type="ECO:0000259" key="10">
    <source>
        <dbReference type="Pfam" id="PF18913"/>
    </source>
</evidence>
<comment type="subcellular location">
    <subcellularLocation>
        <location evidence="7">Cytoplasm</location>
    </subcellularLocation>
</comment>